<keyword evidence="1" id="KW-0812">Transmembrane</keyword>
<protein>
    <submittedName>
        <fullName evidence="2">Uncharacterized protein</fullName>
    </submittedName>
</protein>
<keyword evidence="1" id="KW-0472">Membrane</keyword>
<name>A0ABT2NR51_9RHOB</name>
<keyword evidence="3" id="KW-1185">Reference proteome</keyword>
<comment type="caution">
    <text evidence="2">The sequence shown here is derived from an EMBL/GenBank/DDBJ whole genome shotgun (WGS) entry which is preliminary data.</text>
</comment>
<dbReference type="EMBL" id="JAOCQF010000001">
    <property type="protein sequence ID" value="MCT8329960.1"/>
    <property type="molecule type" value="Genomic_DNA"/>
</dbReference>
<accession>A0ABT2NR51</accession>
<evidence type="ECO:0000313" key="3">
    <source>
        <dbReference type="Proteomes" id="UP001205601"/>
    </source>
</evidence>
<evidence type="ECO:0000256" key="1">
    <source>
        <dbReference type="SAM" id="Phobius"/>
    </source>
</evidence>
<organism evidence="2 3">
    <name type="scientific">Albidovulum sediminis</name>
    <dbReference type="NCBI Taxonomy" id="3066345"/>
    <lineage>
        <taxon>Bacteria</taxon>
        <taxon>Pseudomonadati</taxon>
        <taxon>Pseudomonadota</taxon>
        <taxon>Alphaproteobacteria</taxon>
        <taxon>Rhodobacterales</taxon>
        <taxon>Paracoccaceae</taxon>
        <taxon>Albidovulum</taxon>
    </lineage>
</organism>
<evidence type="ECO:0000313" key="2">
    <source>
        <dbReference type="EMBL" id="MCT8329960.1"/>
    </source>
</evidence>
<gene>
    <name evidence="2" type="ORF">N5I32_10575</name>
</gene>
<feature type="transmembrane region" description="Helical" evidence="1">
    <location>
        <begin position="49"/>
        <end position="72"/>
    </location>
</feature>
<keyword evidence="1" id="KW-1133">Transmembrane helix</keyword>
<dbReference type="Proteomes" id="UP001205601">
    <property type="component" value="Unassembled WGS sequence"/>
</dbReference>
<reference evidence="3" key="1">
    <citation type="submission" date="2023-07" db="EMBL/GenBank/DDBJ databases">
        <title>Defluviimonas sediminis sp. nov., isolated from mangrove sediment.</title>
        <authorList>
            <person name="Liu L."/>
            <person name="Li J."/>
            <person name="Huang Y."/>
            <person name="Pan J."/>
            <person name="Li M."/>
        </authorList>
    </citation>
    <scope>NUCLEOTIDE SEQUENCE [LARGE SCALE GENOMIC DNA]</scope>
    <source>
        <strain evidence="3">FT324</strain>
    </source>
</reference>
<dbReference type="RefSeq" id="WP_261495569.1">
    <property type="nucleotide sequence ID" value="NZ_JAOCQF010000001.1"/>
</dbReference>
<proteinExistence type="predicted"/>
<sequence>MVDPNMKDFYGRVDRIQRIHAAGGGFEAEGTLGMFHYNAQRRRRYRSTWIMPILLVALTVLLIKAGVLAVIGQDFYDDRVAMLQQGTVIDQAGAYVLEAGQATIWLSEVIRGVIR</sequence>